<name>A0A508T6G5_9BRAD</name>
<dbReference type="AlphaFoldDB" id="A0A508T6G5"/>
<protein>
    <submittedName>
        <fullName evidence="1">Uncharacterized protein</fullName>
    </submittedName>
</protein>
<comment type="caution">
    <text evidence="1">The sequence shown here is derived from an EMBL/GenBank/DDBJ whole genome shotgun (WGS) entry which is preliminary data.</text>
</comment>
<dbReference type="EMBL" id="CAADFC020000009">
    <property type="protein sequence ID" value="VIO69394.1"/>
    <property type="molecule type" value="Genomic_DNA"/>
</dbReference>
<keyword evidence="2" id="KW-1185">Reference proteome</keyword>
<dbReference type="OrthoDB" id="8240797at2"/>
<gene>
    <name evidence="1" type="ORF">CI1B_26550</name>
</gene>
<dbReference type="RefSeq" id="WP_139859508.1">
    <property type="nucleotide sequence ID" value="NZ_CAADFC020000009.1"/>
</dbReference>
<accession>A0A508T6G5</accession>
<dbReference type="Proteomes" id="UP000328092">
    <property type="component" value="Unassembled WGS sequence"/>
</dbReference>
<organism evidence="1 2">
    <name type="scientific">Bradyrhizobium ivorense</name>
    <dbReference type="NCBI Taxonomy" id="2511166"/>
    <lineage>
        <taxon>Bacteria</taxon>
        <taxon>Pseudomonadati</taxon>
        <taxon>Pseudomonadota</taxon>
        <taxon>Alphaproteobacteria</taxon>
        <taxon>Hyphomicrobiales</taxon>
        <taxon>Nitrobacteraceae</taxon>
        <taxon>Bradyrhizobium</taxon>
    </lineage>
</organism>
<reference evidence="1" key="1">
    <citation type="submission" date="2019-02" db="EMBL/GenBank/DDBJ databases">
        <authorList>
            <person name="Pothier F.J."/>
        </authorList>
    </citation>
    <scope>NUCLEOTIDE SEQUENCE</scope>
    <source>
        <strain evidence="1">CI-1B</strain>
    </source>
</reference>
<evidence type="ECO:0000313" key="2">
    <source>
        <dbReference type="Proteomes" id="UP000328092"/>
    </source>
</evidence>
<proteinExistence type="predicted"/>
<evidence type="ECO:0000313" key="1">
    <source>
        <dbReference type="EMBL" id="VIO69394.1"/>
    </source>
</evidence>
<sequence>MKKLIDRHRDIQYTVTNIEPDLWSWSFEINGKIKRGTTRARLDLLAQRRVCTIIDRELKSLARSKPREPD</sequence>